<protein>
    <submittedName>
        <fullName evidence="1">Uncharacterized protein</fullName>
    </submittedName>
</protein>
<keyword evidence="2" id="KW-1185">Reference proteome</keyword>
<dbReference type="HOGENOM" id="CLU_3101035_0_0_10"/>
<evidence type="ECO:0000313" key="1">
    <source>
        <dbReference type="EMBL" id="AKA34926.1"/>
    </source>
</evidence>
<sequence length="51" mass="5859">MVDNEACFVGAVFTEDLPFDWKEKPKSKNSFKNDMVFVPSLNQDAVDENNF</sequence>
<reference evidence="1 2" key="1">
    <citation type="submission" date="2015-03" db="EMBL/GenBank/DDBJ databases">
        <title>Complete genome sequence of Muricauda lutaonensis CC-HSB-11T, isolated from a coastal hot spring.</title>
        <authorList>
            <person name="Kim K.M."/>
        </authorList>
    </citation>
    <scope>NUCLEOTIDE SEQUENCE [LARGE SCALE GENOMIC DNA]</scope>
    <source>
        <strain evidence="1 2">CC-HSB-11</strain>
    </source>
</reference>
<dbReference type="EMBL" id="CP011071">
    <property type="protein sequence ID" value="AKA34926.1"/>
    <property type="molecule type" value="Genomic_DNA"/>
</dbReference>
<dbReference type="Proteomes" id="UP000032726">
    <property type="component" value="Chromosome"/>
</dbReference>
<organism evidence="1 2">
    <name type="scientific">Flagellimonas lutaonensis</name>
    <dbReference type="NCBI Taxonomy" id="516051"/>
    <lineage>
        <taxon>Bacteria</taxon>
        <taxon>Pseudomonadati</taxon>
        <taxon>Bacteroidota</taxon>
        <taxon>Flavobacteriia</taxon>
        <taxon>Flavobacteriales</taxon>
        <taxon>Flavobacteriaceae</taxon>
        <taxon>Flagellimonas</taxon>
    </lineage>
</organism>
<dbReference type="KEGG" id="mlt:VC82_1297"/>
<name>A0A0D5YSU8_9FLAO</name>
<dbReference type="AlphaFoldDB" id="A0A0D5YSU8"/>
<gene>
    <name evidence="1" type="ORF">VC82_1297</name>
</gene>
<evidence type="ECO:0000313" key="2">
    <source>
        <dbReference type="Proteomes" id="UP000032726"/>
    </source>
</evidence>
<proteinExistence type="predicted"/>
<accession>A0A0D5YSU8</accession>